<dbReference type="InterPro" id="IPR016140">
    <property type="entry name" value="Bifunc_inhib/LTP/seed_store"/>
</dbReference>
<dbReference type="SMART" id="SM00499">
    <property type="entry name" value="AAI"/>
    <property type="match status" value="1"/>
</dbReference>
<keyword evidence="11" id="KW-1185">Reference proteome</keyword>
<feature type="compositionally biased region" description="Pro residues" evidence="7">
    <location>
        <begin position="150"/>
        <end position="166"/>
    </location>
</feature>
<keyword evidence="8" id="KW-0812">Transmembrane</keyword>
<dbReference type="GO" id="GO:0033897">
    <property type="term" value="F:ribonuclease T2 activity"/>
    <property type="evidence" value="ECO:0007669"/>
    <property type="project" value="InterPro"/>
</dbReference>
<feature type="domain" description="Bifunctional inhibitor/plant lipid transfer protein/seed storage helical" evidence="9">
    <location>
        <begin position="32"/>
        <end position="112"/>
    </location>
</feature>
<gene>
    <name evidence="10" type="ORF">C5167_015534</name>
</gene>
<evidence type="ECO:0000256" key="6">
    <source>
        <dbReference type="RuleBase" id="RU004328"/>
    </source>
</evidence>
<dbReference type="GO" id="GO:0016787">
    <property type="term" value="F:hydrolase activity"/>
    <property type="evidence" value="ECO:0007669"/>
    <property type="project" value="UniProtKB-KW"/>
</dbReference>
<dbReference type="GO" id="GO:0005576">
    <property type="term" value="C:extracellular region"/>
    <property type="evidence" value="ECO:0007669"/>
    <property type="project" value="TreeGrafter"/>
</dbReference>
<evidence type="ECO:0000256" key="5">
    <source>
        <dbReference type="ARBA" id="ARBA00023239"/>
    </source>
</evidence>
<keyword evidence="2" id="KW-0540">Nuclease</keyword>
<dbReference type="Gene3D" id="3.90.730.10">
    <property type="entry name" value="Ribonuclease T2-like"/>
    <property type="match status" value="1"/>
</dbReference>
<proteinExistence type="inferred from homology"/>
<dbReference type="InterPro" id="IPR036312">
    <property type="entry name" value="Bifun_inhib/LTP/seed_sf"/>
</dbReference>
<evidence type="ECO:0000256" key="8">
    <source>
        <dbReference type="SAM" id="Phobius"/>
    </source>
</evidence>
<dbReference type="InterPro" id="IPR018188">
    <property type="entry name" value="RNase_T2_His_AS_1"/>
</dbReference>
<dbReference type="PANTHER" id="PTHR11240">
    <property type="entry name" value="RIBONUCLEASE T2"/>
    <property type="match status" value="1"/>
</dbReference>
<reference evidence="10 11" key="1">
    <citation type="journal article" date="2018" name="Science">
        <title>The opium poppy genome and morphinan production.</title>
        <authorList>
            <person name="Guo L."/>
            <person name="Winzer T."/>
            <person name="Yang X."/>
            <person name="Li Y."/>
            <person name="Ning Z."/>
            <person name="He Z."/>
            <person name="Teodor R."/>
            <person name="Lu Y."/>
            <person name="Bowser T.A."/>
            <person name="Graham I.A."/>
            <person name="Ye K."/>
        </authorList>
    </citation>
    <scope>NUCLEOTIDE SEQUENCE [LARGE SCALE GENOMIC DNA]</scope>
    <source>
        <strain evidence="11">cv. HN1</strain>
        <tissue evidence="10">Leaves</tissue>
    </source>
</reference>
<feature type="region of interest" description="Disordered" evidence="7">
    <location>
        <begin position="123"/>
        <end position="166"/>
    </location>
</feature>
<dbReference type="OrthoDB" id="1914452at2759"/>
<evidence type="ECO:0000256" key="7">
    <source>
        <dbReference type="SAM" id="MobiDB-lite"/>
    </source>
</evidence>
<evidence type="ECO:0000259" key="9">
    <source>
        <dbReference type="SMART" id="SM00499"/>
    </source>
</evidence>
<feature type="compositionally biased region" description="Polar residues" evidence="7">
    <location>
        <begin position="124"/>
        <end position="136"/>
    </location>
</feature>
<comment type="similarity">
    <text evidence="1 6">Belongs to the RNase T2 family.</text>
</comment>
<evidence type="ECO:0000256" key="4">
    <source>
        <dbReference type="ARBA" id="ARBA00022801"/>
    </source>
</evidence>
<sequence>MGEFICRVITTILVLIVAISVSPVYWKITTSCSASVVSSFTPCLSYVTGSGGNGVFPSSQCCYNLKEIVGTSMDCACLLITGNVPFSSSPINRTLAKSLLLACNMSGVPFVCKGNTGIPLTAPSPFSFNSPSTETSTENKKKPPRTRRPPLTPPTTPSPPPPPPLPAVPAFDHYKLVLSWPRVVCNVKENPCDASWPTELPGDRFTIHGLWPQPETSPPATKADFTKILVGNEKLKTDLLTYWPNAKFKYDHGSGRRETQKERQAIDFWTYDWNKHGALSGMSLVDYFQTTIDLYKRVGNLYSTLTDNGMSHGVDIKIDITKVA</sequence>
<keyword evidence="8" id="KW-1133">Transmembrane helix</keyword>
<dbReference type="Pfam" id="PF00445">
    <property type="entry name" value="Ribonuclease_T2"/>
    <property type="match status" value="1"/>
</dbReference>
<protein>
    <recommendedName>
        <fullName evidence="9">Bifunctional inhibitor/plant lipid transfer protein/seed storage helical domain-containing protein</fullName>
    </recommendedName>
</protein>
<feature type="transmembrane region" description="Helical" evidence="8">
    <location>
        <begin position="7"/>
        <end position="26"/>
    </location>
</feature>
<evidence type="ECO:0000256" key="2">
    <source>
        <dbReference type="ARBA" id="ARBA00022722"/>
    </source>
</evidence>
<evidence type="ECO:0000313" key="11">
    <source>
        <dbReference type="Proteomes" id="UP000316621"/>
    </source>
</evidence>
<keyword evidence="5" id="KW-0456">Lyase</keyword>
<name>A0A4Y7J9G0_PAPSO</name>
<evidence type="ECO:0000313" key="10">
    <source>
        <dbReference type="EMBL" id="RZC56690.1"/>
    </source>
</evidence>
<dbReference type="CDD" id="cd00010">
    <property type="entry name" value="AAI_LTSS"/>
    <property type="match status" value="1"/>
</dbReference>
<dbReference type="GO" id="GO:0003723">
    <property type="term" value="F:RNA binding"/>
    <property type="evidence" value="ECO:0007669"/>
    <property type="project" value="InterPro"/>
</dbReference>
<accession>A0A4Y7J9G0</accession>
<dbReference type="AlphaFoldDB" id="A0A4Y7J9G0"/>
<dbReference type="InterPro" id="IPR001568">
    <property type="entry name" value="RNase_T2-like"/>
</dbReference>
<evidence type="ECO:0000256" key="3">
    <source>
        <dbReference type="ARBA" id="ARBA00022759"/>
    </source>
</evidence>
<dbReference type="Gramene" id="RZC56690">
    <property type="protein sequence ID" value="RZC56690"/>
    <property type="gene ID" value="C5167_015534"/>
</dbReference>
<dbReference type="Pfam" id="PF14368">
    <property type="entry name" value="LTP_2"/>
    <property type="match status" value="1"/>
</dbReference>
<keyword evidence="4" id="KW-0378">Hydrolase</keyword>
<dbReference type="Gene3D" id="1.10.110.10">
    <property type="entry name" value="Plant lipid-transfer and hydrophobic proteins"/>
    <property type="match status" value="1"/>
</dbReference>
<dbReference type="EMBL" id="CM010717">
    <property type="protein sequence ID" value="RZC56690.1"/>
    <property type="molecule type" value="Genomic_DNA"/>
</dbReference>
<dbReference type="PROSITE" id="PS00530">
    <property type="entry name" value="RNASE_T2_1"/>
    <property type="match status" value="1"/>
</dbReference>
<evidence type="ECO:0000256" key="1">
    <source>
        <dbReference type="ARBA" id="ARBA00007469"/>
    </source>
</evidence>
<keyword evidence="8" id="KW-0472">Membrane</keyword>
<dbReference type="SUPFAM" id="SSF55895">
    <property type="entry name" value="Ribonuclease Rh-like"/>
    <property type="match status" value="1"/>
</dbReference>
<dbReference type="PANTHER" id="PTHR11240:SF75">
    <property type="entry name" value="RIBONUCLEASE 3"/>
    <property type="match status" value="1"/>
</dbReference>
<dbReference type="Proteomes" id="UP000316621">
    <property type="component" value="Chromosome 3"/>
</dbReference>
<dbReference type="InterPro" id="IPR036430">
    <property type="entry name" value="RNase_T2-like_sf"/>
</dbReference>
<organism evidence="10 11">
    <name type="scientific">Papaver somniferum</name>
    <name type="common">Opium poppy</name>
    <dbReference type="NCBI Taxonomy" id="3469"/>
    <lineage>
        <taxon>Eukaryota</taxon>
        <taxon>Viridiplantae</taxon>
        <taxon>Streptophyta</taxon>
        <taxon>Embryophyta</taxon>
        <taxon>Tracheophyta</taxon>
        <taxon>Spermatophyta</taxon>
        <taxon>Magnoliopsida</taxon>
        <taxon>Ranunculales</taxon>
        <taxon>Papaveraceae</taxon>
        <taxon>Papaveroideae</taxon>
        <taxon>Papaver</taxon>
    </lineage>
</organism>
<dbReference type="GO" id="GO:0006401">
    <property type="term" value="P:RNA catabolic process"/>
    <property type="evidence" value="ECO:0007669"/>
    <property type="project" value="TreeGrafter"/>
</dbReference>
<keyword evidence="3" id="KW-0255">Endonuclease</keyword>
<dbReference type="SUPFAM" id="SSF47699">
    <property type="entry name" value="Bifunctional inhibitor/lipid-transfer protein/seed storage 2S albumin"/>
    <property type="match status" value="1"/>
</dbReference>